<sequence length="442" mass="50804">MNFERLLKTSLLLHVLILVLSYSTHLLASDQQHPGIFLRHIVYFQDVNVAQKAFKDALKGSTFKKVEEFPKTAELPIYNHYLVEDVSQDFPMPNPRYLSYFGRGMTDEEREKVQGFQSAVLYDFMFPLSARESSLYELSQAALAIAEKHGGYIWDSETRELFNIAEWRRYRIDSWRNKIPNVKLNTVIHAYQEGESYRAITLGMAKFGFPDLVINGFDWNDSRSISSLINLTAQQVVEQGLNSFQFELDVNSLKESSYKLSLLDSLYENASKSAPVNLVESKPHQGDPDNFLLEFEFNQYEGKNRYQKQSSLLNRLFGWKDEVTYVKHNAMIEAASQAAREKLPGLQKRFNAGLEVGEGLSLKAPFKTTSGGNEWMWVQVVAWKGNEIKGILRNIPRQVPELKEGDSVIILQQDVFDYIFYHKDGSSEGNKTGELIEKFQQR</sequence>
<dbReference type="InterPro" id="IPR018756">
    <property type="entry name" value="DUF2314"/>
</dbReference>
<dbReference type="Pfam" id="PF10077">
    <property type="entry name" value="DUF2314"/>
    <property type="match status" value="1"/>
</dbReference>
<name>A0A545TJ04_9GAMM</name>
<evidence type="ECO:0000313" key="2">
    <source>
        <dbReference type="EMBL" id="TQV77212.1"/>
    </source>
</evidence>
<evidence type="ECO:0000313" key="3">
    <source>
        <dbReference type="Proteomes" id="UP000317839"/>
    </source>
</evidence>
<gene>
    <name evidence="2" type="ORF">FLL45_04500</name>
</gene>
<dbReference type="EMBL" id="VIKR01000001">
    <property type="protein sequence ID" value="TQV77212.1"/>
    <property type="molecule type" value="Genomic_DNA"/>
</dbReference>
<dbReference type="OrthoDB" id="884440at2"/>
<accession>A0A545TJ04</accession>
<feature type="domain" description="DUF2314" evidence="1">
    <location>
        <begin position="355"/>
        <end position="424"/>
    </location>
</feature>
<comment type="caution">
    <text evidence="2">The sequence shown here is derived from an EMBL/GenBank/DDBJ whole genome shotgun (WGS) entry which is preliminary data.</text>
</comment>
<proteinExistence type="predicted"/>
<keyword evidence="3" id="KW-1185">Reference proteome</keyword>
<protein>
    <submittedName>
        <fullName evidence="2">DUF2314 domain-containing protein</fullName>
    </submittedName>
</protein>
<dbReference type="RefSeq" id="WP_142888572.1">
    <property type="nucleotide sequence ID" value="NZ_VIKR01000001.1"/>
</dbReference>
<dbReference type="AlphaFoldDB" id="A0A545TJ04"/>
<dbReference type="Proteomes" id="UP000317839">
    <property type="component" value="Unassembled WGS sequence"/>
</dbReference>
<reference evidence="2 3" key="1">
    <citation type="submission" date="2019-06" db="EMBL/GenBank/DDBJ databases">
        <title>Draft genome of Aliikangiella marina GYP-15.</title>
        <authorList>
            <person name="Wang G."/>
        </authorList>
    </citation>
    <scope>NUCLEOTIDE SEQUENCE [LARGE SCALE GENOMIC DNA]</scope>
    <source>
        <strain evidence="2 3">GYP-15</strain>
    </source>
</reference>
<organism evidence="2 3">
    <name type="scientific">Aliikangiella marina</name>
    <dbReference type="NCBI Taxonomy" id="1712262"/>
    <lineage>
        <taxon>Bacteria</taxon>
        <taxon>Pseudomonadati</taxon>
        <taxon>Pseudomonadota</taxon>
        <taxon>Gammaproteobacteria</taxon>
        <taxon>Oceanospirillales</taxon>
        <taxon>Pleioneaceae</taxon>
        <taxon>Aliikangiella</taxon>
    </lineage>
</organism>
<evidence type="ECO:0000259" key="1">
    <source>
        <dbReference type="Pfam" id="PF10077"/>
    </source>
</evidence>